<keyword evidence="2" id="KW-1133">Transmembrane helix</keyword>
<evidence type="ECO:0000256" key="1">
    <source>
        <dbReference type="SAM" id="MobiDB-lite"/>
    </source>
</evidence>
<proteinExistence type="predicted"/>
<accession>A0AAD2HM40</accession>
<comment type="caution">
    <text evidence="3">The sequence shown here is derived from an EMBL/GenBank/DDBJ whole genome shotgun (WGS) entry which is preliminary data.</text>
</comment>
<dbReference type="AlphaFoldDB" id="A0AAD2HM40"/>
<keyword evidence="2" id="KW-0472">Membrane</keyword>
<feature type="transmembrane region" description="Helical" evidence="2">
    <location>
        <begin position="32"/>
        <end position="56"/>
    </location>
</feature>
<name>A0AAD2HM40_9AGAR</name>
<keyword evidence="4" id="KW-1185">Reference proteome</keyword>
<keyword evidence="2" id="KW-0812">Transmembrane</keyword>
<dbReference type="Proteomes" id="UP001295794">
    <property type="component" value="Unassembled WGS sequence"/>
</dbReference>
<feature type="non-terminal residue" evidence="3">
    <location>
        <position position="1"/>
    </location>
</feature>
<evidence type="ECO:0000256" key="2">
    <source>
        <dbReference type="SAM" id="Phobius"/>
    </source>
</evidence>
<feature type="compositionally biased region" description="Low complexity" evidence="1">
    <location>
        <begin position="178"/>
        <end position="195"/>
    </location>
</feature>
<evidence type="ECO:0000313" key="3">
    <source>
        <dbReference type="EMBL" id="CAK5276377.1"/>
    </source>
</evidence>
<organism evidence="3 4">
    <name type="scientific">Mycena citricolor</name>
    <dbReference type="NCBI Taxonomy" id="2018698"/>
    <lineage>
        <taxon>Eukaryota</taxon>
        <taxon>Fungi</taxon>
        <taxon>Dikarya</taxon>
        <taxon>Basidiomycota</taxon>
        <taxon>Agaricomycotina</taxon>
        <taxon>Agaricomycetes</taxon>
        <taxon>Agaricomycetidae</taxon>
        <taxon>Agaricales</taxon>
        <taxon>Marasmiineae</taxon>
        <taxon>Mycenaceae</taxon>
        <taxon>Mycena</taxon>
    </lineage>
</organism>
<feature type="transmembrane region" description="Helical" evidence="2">
    <location>
        <begin position="208"/>
        <end position="230"/>
    </location>
</feature>
<dbReference type="EMBL" id="CAVNYO010000406">
    <property type="protein sequence ID" value="CAK5276377.1"/>
    <property type="molecule type" value="Genomic_DNA"/>
</dbReference>
<gene>
    <name evidence="3" type="ORF">MYCIT1_LOCUS24564</name>
</gene>
<feature type="region of interest" description="Disordered" evidence="1">
    <location>
        <begin position="178"/>
        <end position="200"/>
    </location>
</feature>
<evidence type="ECO:0000313" key="4">
    <source>
        <dbReference type="Proteomes" id="UP001295794"/>
    </source>
</evidence>
<protein>
    <submittedName>
        <fullName evidence="3">Uncharacterized protein</fullName>
    </submittedName>
</protein>
<reference evidence="3" key="1">
    <citation type="submission" date="2023-11" db="EMBL/GenBank/DDBJ databases">
        <authorList>
            <person name="De Vega J J."/>
            <person name="De Vega J J."/>
        </authorList>
    </citation>
    <scope>NUCLEOTIDE SEQUENCE</scope>
</reference>
<sequence length="327" mass="35362">KQRARLFDAPIDSEASWRRPLSRSPRLVSPPFLTPSFMLSLLLPVLLLLPAVNALWNVSVDDTSPLITYAGIWEPSSSHRSSLDFGGTHTGTSDVRASATFKFTGVAVYYLAPLWPYAVDTVITFDGERSVVVNLTDPFASTTSVGGSESSLWDGITVLSFAMAFSYSYTIENGTGSASSSSSSPSLSSPTNSTGVAPKPPPKDSLSIALGVGLGAAAIIAGAFAFYFFVLRRRNPRGDYARTNNVLDHWGRFDDRNSMLYPTPTPRPLRQRKQGDESDIHSHGVFFPFDWGVGGLGLEVCALPMSEKSRTMEEEVYAAAPPAYTES</sequence>